<dbReference type="InterPro" id="IPR013766">
    <property type="entry name" value="Thioredoxin_domain"/>
</dbReference>
<reference evidence="2 3" key="1">
    <citation type="journal article" date="2015" name="Plant Cell">
        <title>Oil accumulation by the oleaginous diatom Fistulifera solaris as revealed by the genome and transcriptome.</title>
        <authorList>
            <person name="Tanaka T."/>
            <person name="Maeda Y."/>
            <person name="Veluchamy A."/>
            <person name="Tanaka M."/>
            <person name="Abida H."/>
            <person name="Marechal E."/>
            <person name="Bowler C."/>
            <person name="Muto M."/>
            <person name="Sunaga Y."/>
            <person name="Tanaka M."/>
            <person name="Yoshino T."/>
            <person name="Taniguchi T."/>
            <person name="Fukuda Y."/>
            <person name="Nemoto M."/>
            <person name="Matsumoto M."/>
            <person name="Wong P.S."/>
            <person name="Aburatani S."/>
            <person name="Fujibuchi W."/>
        </authorList>
    </citation>
    <scope>NUCLEOTIDE SEQUENCE [LARGE SCALE GENOMIC DNA]</scope>
    <source>
        <strain evidence="2 3">JPCC DA0580</strain>
    </source>
</reference>
<dbReference type="PROSITE" id="PS51352">
    <property type="entry name" value="THIOREDOXIN_2"/>
    <property type="match status" value="1"/>
</dbReference>
<keyword evidence="3" id="KW-1185">Reference proteome</keyword>
<dbReference type="EMBL" id="BDSP01000211">
    <property type="protein sequence ID" value="GAX24579.1"/>
    <property type="molecule type" value="Genomic_DNA"/>
</dbReference>
<gene>
    <name evidence="2" type="ORF">FisN_4Hu097</name>
</gene>
<evidence type="ECO:0000259" key="1">
    <source>
        <dbReference type="PROSITE" id="PS51352"/>
    </source>
</evidence>
<name>A0A1Z5KE91_FISSO</name>
<organism evidence="2 3">
    <name type="scientific">Fistulifera solaris</name>
    <name type="common">Oleaginous diatom</name>
    <dbReference type="NCBI Taxonomy" id="1519565"/>
    <lineage>
        <taxon>Eukaryota</taxon>
        <taxon>Sar</taxon>
        <taxon>Stramenopiles</taxon>
        <taxon>Ochrophyta</taxon>
        <taxon>Bacillariophyta</taxon>
        <taxon>Bacillariophyceae</taxon>
        <taxon>Bacillariophycidae</taxon>
        <taxon>Naviculales</taxon>
        <taxon>Naviculaceae</taxon>
        <taxon>Fistulifera</taxon>
    </lineage>
</organism>
<dbReference type="OrthoDB" id="38304at2759"/>
<evidence type="ECO:0000313" key="3">
    <source>
        <dbReference type="Proteomes" id="UP000198406"/>
    </source>
</evidence>
<dbReference type="InterPro" id="IPR036249">
    <property type="entry name" value="Thioredoxin-like_sf"/>
</dbReference>
<feature type="domain" description="Thioredoxin" evidence="1">
    <location>
        <begin position="66"/>
        <end position="215"/>
    </location>
</feature>
<evidence type="ECO:0000313" key="2">
    <source>
        <dbReference type="EMBL" id="GAX24579.1"/>
    </source>
</evidence>
<dbReference type="Gene3D" id="3.40.30.10">
    <property type="entry name" value="Glutaredoxin"/>
    <property type="match status" value="1"/>
</dbReference>
<comment type="caution">
    <text evidence="2">The sequence shown here is derived from an EMBL/GenBank/DDBJ whole genome shotgun (WGS) entry which is preliminary data.</text>
</comment>
<accession>A0A1Z5KE91</accession>
<dbReference type="Proteomes" id="UP000198406">
    <property type="component" value="Unassembled WGS sequence"/>
</dbReference>
<dbReference type="SUPFAM" id="SSF52833">
    <property type="entry name" value="Thioredoxin-like"/>
    <property type="match status" value="1"/>
</dbReference>
<dbReference type="AlphaFoldDB" id="A0A1Z5KE91"/>
<proteinExistence type="predicted"/>
<sequence length="231" mass="26559">MHETPFSHCDYNHQSAFLFLIVSGNMRAPSKTFLVWSPLLLCFVWKAHAFEHGQFVRTLRTFSTARPVSFTVSDLELDDYREYESVESYRVHSKHAEQVAGVYRILSKTQYINFLTSVGKNKIVVLKIFAPWCRACKALAPKFSQITQDERYNDNLPIVWAELSVLFNKELVVDELAVDALPTVQFYVDGRLEDSFACGPTKLVLLKRRLAQMINANVDTQTRQLKQRSSS</sequence>
<dbReference type="CDD" id="cd02947">
    <property type="entry name" value="TRX_family"/>
    <property type="match status" value="1"/>
</dbReference>
<protein>
    <recommendedName>
        <fullName evidence="1">Thioredoxin domain-containing protein</fullName>
    </recommendedName>
</protein>
<dbReference type="InParanoid" id="A0A1Z5KE91"/>
<dbReference type="Pfam" id="PF00085">
    <property type="entry name" value="Thioredoxin"/>
    <property type="match status" value="1"/>
</dbReference>